<organism evidence="7 8">
    <name type="scientific">Solicola gregarius</name>
    <dbReference type="NCBI Taxonomy" id="2908642"/>
    <lineage>
        <taxon>Bacteria</taxon>
        <taxon>Bacillati</taxon>
        <taxon>Actinomycetota</taxon>
        <taxon>Actinomycetes</taxon>
        <taxon>Propionibacteriales</taxon>
        <taxon>Nocardioidaceae</taxon>
        <taxon>Solicola</taxon>
    </lineage>
</organism>
<name>A0AA46YL73_9ACTN</name>
<keyword evidence="8" id="KW-1185">Reference proteome</keyword>
<dbReference type="EMBL" id="CP094970">
    <property type="protein sequence ID" value="UYM06282.1"/>
    <property type="molecule type" value="Genomic_DNA"/>
</dbReference>
<gene>
    <name evidence="7" type="ORF">L0C25_04175</name>
</gene>
<dbReference type="AlphaFoldDB" id="A0AA46YL73"/>
<dbReference type="InterPro" id="IPR000073">
    <property type="entry name" value="AB_hydrolase_1"/>
</dbReference>
<evidence type="ECO:0000256" key="1">
    <source>
        <dbReference type="ARBA" id="ARBA00010088"/>
    </source>
</evidence>
<keyword evidence="3 7" id="KW-0378">Hydrolase</keyword>
<accession>A0AA46YL73</accession>
<dbReference type="RefSeq" id="WP_271635166.1">
    <property type="nucleotide sequence ID" value="NZ_CP094970.1"/>
</dbReference>
<proteinExistence type="inferred from homology"/>
<feature type="domain" description="AB hydrolase-1" evidence="5">
    <location>
        <begin position="102"/>
        <end position="255"/>
    </location>
</feature>
<dbReference type="PANTHER" id="PTHR43248">
    <property type="entry name" value="2-SUCCINYL-6-HYDROXY-2,4-CYCLOHEXADIENE-1-CARBOXYLATE SYNTHASE"/>
    <property type="match status" value="1"/>
</dbReference>
<dbReference type="SUPFAM" id="SSF53474">
    <property type="entry name" value="alpha/beta-Hydrolases"/>
    <property type="match status" value="1"/>
</dbReference>
<evidence type="ECO:0000313" key="7">
    <source>
        <dbReference type="EMBL" id="UYM06282.1"/>
    </source>
</evidence>
<dbReference type="Proteomes" id="UP001164390">
    <property type="component" value="Chromosome"/>
</dbReference>
<evidence type="ECO:0000256" key="3">
    <source>
        <dbReference type="ARBA" id="ARBA00022801"/>
    </source>
</evidence>
<dbReference type="InterPro" id="IPR013595">
    <property type="entry name" value="Pept_S33_TAP-like_C"/>
</dbReference>
<keyword evidence="2 4" id="KW-0732">Signal</keyword>
<dbReference type="KEGG" id="sgrg:L0C25_04175"/>
<evidence type="ECO:0000259" key="6">
    <source>
        <dbReference type="Pfam" id="PF08386"/>
    </source>
</evidence>
<feature type="chain" id="PRO_5041423591" evidence="4">
    <location>
        <begin position="25"/>
        <end position="550"/>
    </location>
</feature>
<feature type="signal peptide" evidence="4">
    <location>
        <begin position="1"/>
        <end position="24"/>
    </location>
</feature>
<protein>
    <submittedName>
        <fullName evidence="7">Alpha/beta hydrolase</fullName>
    </submittedName>
</protein>
<comment type="similarity">
    <text evidence="1">Belongs to the peptidase S33 family.</text>
</comment>
<dbReference type="Pfam" id="PF00561">
    <property type="entry name" value="Abhydrolase_1"/>
    <property type="match status" value="1"/>
</dbReference>
<feature type="domain" description="Peptidase S33 tripeptidyl aminopeptidase-like C-terminal" evidence="6">
    <location>
        <begin position="441"/>
        <end position="542"/>
    </location>
</feature>
<dbReference type="InterPro" id="IPR029058">
    <property type="entry name" value="AB_hydrolase_fold"/>
</dbReference>
<evidence type="ECO:0000259" key="5">
    <source>
        <dbReference type="Pfam" id="PF00561"/>
    </source>
</evidence>
<dbReference type="InterPro" id="IPR051601">
    <property type="entry name" value="Serine_prot/Carboxylest_S33"/>
</dbReference>
<evidence type="ECO:0000256" key="2">
    <source>
        <dbReference type="ARBA" id="ARBA00022729"/>
    </source>
</evidence>
<evidence type="ECO:0000313" key="8">
    <source>
        <dbReference type="Proteomes" id="UP001164390"/>
    </source>
</evidence>
<dbReference type="Gene3D" id="3.40.50.1820">
    <property type="entry name" value="alpha/beta hydrolase"/>
    <property type="match status" value="1"/>
</dbReference>
<sequence length="550" mass="60086">MRRSQVVCLAVLALALSVVTSGTAVGSVSGADKARSQHELTSPPAANADVAEVDWRQCDDEPGYDCATIQVPLDYDQPYGEQIDLGLLRDPADDPSRRIGSLFVNPGGPGASAVQFAADAGRELGTKVRQRFDIVGVDPRGVGRSTAVTCTGKYRDHPVHPPVAFPFGDEEETGWLRADASDRTFCANHHNAVFDHASTADNARDLDLVRDALGEERLTYYGISYGTYLGQTYAAMFPDRIRAIVLDGVLDPIAWSKGHGRSGHRLGFSTRLRSGRGAYEALTSALVECDRVGAERCSAAGDAYGKWRTVVRKARNGKLAVDGQPISYSSVVSYLLGGLYERGLYEQLAQYVQYLYVQSTSRTGSRAYQRSQAAALRITGRLRDLFNDRLRRGLYAADAYDEPETRTVADPFAAVACSDSANPDDPRAWIHAGRRDDRIMPWFGRLWTWRSSICASWPGSPSDSFRGPWRTQTSSPVLVVANAHDPSTPIGGARVANQLFDGSRLLMLDGWGHGAYGESTCVTEYTERYLVTQRLPESGTVCKPDLPLYP</sequence>
<dbReference type="Pfam" id="PF08386">
    <property type="entry name" value="Abhydrolase_4"/>
    <property type="match status" value="1"/>
</dbReference>
<dbReference type="PANTHER" id="PTHR43248:SF29">
    <property type="entry name" value="TRIPEPTIDYL AMINOPEPTIDASE"/>
    <property type="match status" value="1"/>
</dbReference>
<evidence type="ECO:0000256" key="4">
    <source>
        <dbReference type="SAM" id="SignalP"/>
    </source>
</evidence>
<reference evidence="7" key="1">
    <citation type="submission" date="2022-01" db="EMBL/GenBank/DDBJ databases">
        <title>Nocardioidaceae gen. sp. A5X3R13.</title>
        <authorList>
            <person name="Lopez Marin M.A."/>
            <person name="Uhlik O."/>
        </authorList>
    </citation>
    <scope>NUCLEOTIDE SEQUENCE</scope>
    <source>
        <strain evidence="7">A5X3R13</strain>
    </source>
</reference>
<dbReference type="GO" id="GO:0016787">
    <property type="term" value="F:hydrolase activity"/>
    <property type="evidence" value="ECO:0007669"/>
    <property type="project" value="UniProtKB-KW"/>
</dbReference>